<keyword evidence="4 9" id="KW-0347">Helicase</keyword>
<evidence type="ECO:0000256" key="2">
    <source>
        <dbReference type="ARBA" id="ARBA00022741"/>
    </source>
</evidence>
<dbReference type="SUPFAM" id="SSF52540">
    <property type="entry name" value="P-loop containing nucleoside triphosphate hydrolases"/>
    <property type="match status" value="1"/>
</dbReference>
<dbReference type="InterPro" id="IPR047187">
    <property type="entry name" value="SF1_C_Upf1"/>
</dbReference>
<dbReference type="InterPro" id="IPR041679">
    <property type="entry name" value="DNA2/NAM7-like_C"/>
</dbReference>
<comment type="similarity">
    <text evidence="1">Belongs to the DNA2/NAM7 helicase family.</text>
</comment>
<evidence type="ECO:0000256" key="5">
    <source>
        <dbReference type="ARBA" id="ARBA00022840"/>
    </source>
</evidence>
<dbReference type="AlphaFoldDB" id="A0A7Y7XF17"/>
<evidence type="ECO:0000259" key="8">
    <source>
        <dbReference type="Pfam" id="PF13087"/>
    </source>
</evidence>
<feature type="domain" description="DNA2/NAM7 helicase-like C-terminal" evidence="8">
    <location>
        <begin position="950"/>
        <end position="1051"/>
    </location>
</feature>
<dbReference type="GO" id="GO:0016787">
    <property type="term" value="F:hydrolase activity"/>
    <property type="evidence" value="ECO:0007669"/>
    <property type="project" value="UniProtKB-KW"/>
</dbReference>
<organism evidence="9 10">
    <name type="scientific">Pseudomonas gingeri</name>
    <dbReference type="NCBI Taxonomy" id="117681"/>
    <lineage>
        <taxon>Bacteria</taxon>
        <taxon>Pseudomonadati</taxon>
        <taxon>Pseudomonadota</taxon>
        <taxon>Gammaproteobacteria</taxon>
        <taxon>Pseudomonadales</taxon>
        <taxon>Pseudomonadaceae</taxon>
        <taxon>Pseudomonas</taxon>
    </lineage>
</organism>
<comment type="caution">
    <text evidence="9">The sequence shown here is derived from an EMBL/GenBank/DDBJ whole genome shotgun (WGS) entry which is preliminary data.</text>
</comment>
<evidence type="ECO:0000256" key="3">
    <source>
        <dbReference type="ARBA" id="ARBA00022801"/>
    </source>
</evidence>
<evidence type="ECO:0000313" key="9">
    <source>
        <dbReference type="EMBL" id="NWB98346.1"/>
    </source>
</evidence>
<name>A0A7Y7XF17_9PSED</name>
<feature type="domain" description="DNA2/NAM7 helicase helicase" evidence="7">
    <location>
        <begin position="774"/>
        <end position="839"/>
    </location>
</feature>
<evidence type="ECO:0000256" key="4">
    <source>
        <dbReference type="ARBA" id="ARBA00022806"/>
    </source>
</evidence>
<dbReference type="InterPro" id="IPR027417">
    <property type="entry name" value="P-loop_NTPase"/>
</dbReference>
<dbReference type="InterPro" id="IPR050534">
    <property type="entry name" value="Coronavir_polyprotein_1ab"/>
</dbReference>
<protein>
    <submittedName>
        <fullName evidence="9">DNA helicase</fullName>
    </submittedName>
</protein>
<keyword evidence="2" id="KW-0547">Nucleotide-binding</keyword>
<dbReference type="PANTHER" id="PTHR43788">
    <property type="entry name" value="DNA2/NAM7 HELICASE FAMILY MEMBER"/>
    <property type="match status" value="1"/>
</dbReference>
<dbReference type="Gene3D" id="3.40.50.300">
    <property type="entry name" value="P-loop containing nucleotide triphosphate hydrolases"/>
    <property type="match status" value="2"/>
</dbReference>
<evidence type="ECO:0000256" key="1">
    <source>
        <dbReference type="ARBA" id="ARBA00007913"/>
    </source>
</evidence>
<dbReference type="RefSeq" id="WP_177103993.1">
    <property type="nucleotide sequence ID" value="NZ_JACAQB010000009.1"/>
</dbReference>
<dbReference type="InterPro" id="IPR041677">
    <property type="entry name" value="DNA2/NAM7_AAA_11"/>
</dbReference>
<feature type="compositionally biased region" description="Acidic residues" evidence="6">
    <location>
        <begin position="459"/>
        <end position="469"/>
    </location>
</feature>
<sequence>MNPQNIVRYWHAVELLQPQAVPKLKKRDSDYQPFFQDIPASAQILPWMPANPLSRQRLPNKRVWSHTLYAHHYNNRDVSRQLEALYGADQGYKEPQHRLSALYALKFNDQGMMLVDSLVLSSEAWFVGCAINQKDWTRGFDETQDFLRGQAKTLLGGVVQAADLARLTHYIRQALGLEEFFGDQPREHRFRSAPINPNKPEPEDDPLNSFLLSDLADMADALGRGETSEPLARYLSHHDSSRRLHLDQSNADLALIDRLAPSRYAAGCWPAERHLGLVHSQQLAVNSLLNNLGNDTGVMGVNGPPGTGKTTLLRDLIAAVVTQRADVLASLSRASEAFIQDGRESANDGGRERLAYQLDPRLFGFEMVVASSNNGAVENVTLELPQQDKVDPSWLPDAEYFSELGELTSGKPAWAMISAALGSKAKRTQFVDRFFYGKRAPKATKIKDEPSSSQPEALDNGDLDEELYDGDPTPDASVANSTDDKPAPKGMREWLIEQAPQMKLLSSTEKTSLWRAAVKQYQDAKNAEQALRAQVSDILERVQAVISAKTRVHQKEQERQVHLTQRSRLDDEQATLETRQLTPAREQLQRELQALEAHLAKKPGFLANLFSLWGAHRTWTARQRLLDSAHALARDAFDSIQRQVQRLIGQLTEINRQLVTDEQEINEAVRHATLQIDKARSIAQLGQAKHLQVWLEQGRIGRGSEIELLEPWIVEGWRQARAKVFIEALKLHRAFFQIEASRLRANLEFITSMLTGSRYRGVSQAVVRSAWASLFMVVPVLSSTFASFARSFGSLGCGEIGWLLVDEAGQATPQAAVGALWRARRAVLVGDPLQLEPIVTVSDAVLEHMRTRYQIDAHWLPNRQSAQTLADQATAWGRMAGPKDQKCWVGLPLVVHRRCDKPMFELANRIAYDGAMVYGTIAPSLAKETPARLLTGWVHASGRSSGNWVDNEGKALERLLALLDGDGVPLDSIAVITPFQDVRNQLKDRLHGKIVRGTIHTMQGKEAAVIILVLGGSSENGGAREWAVSKPNLLNVAATRAKRRLYVIGDRNDWKQRKLFCDVMELLPAHSQMADKKALGIGNRLIHVATPQRNLLAERRAQVTVGARVHAEHQRQGE</sequence>
<dbReference type="EMBL" id="JACAQB010000009">
    <property type="protein sequence ID" value="NWB98346.1"/>
    <property type="molecule type" value="Genomic_DNA"/>
</dbReference>
<proteinExistence type="inferred from homology"/>
<accession>A0A7Y7XF17</accession>
<evidence type="ECO:0000259" key="7">
    <source>
        <dbReference type="Pfam" id="PF13086"/>
    </source>
</evidence>
<evidence type="ECO:0000313" key="10">
    <source>
        <dbReference type="Proteomes" id="UP000539985"/>
    </source>
</evidence>
<dbReference type="GO" id="GO:0003678">
    <property type="term" value="F:DNA helicase activity"/>
    <property type="evidence" value="ECO:0007669"/>
    <property type="project" value="UniProtKB-ARBA"/>
</dbReference>
<gene>
    <name evidence="9" type="ORF">HX882_20820</name>
</gene>
<dbReference type="Pfam" id="PF13086">
    <property type="entry name" value="AAA_11"/>
    <property type="match status" value="1"/>
</dbReference>
<dbReference type="PANTHER" id="PTHR43788:SF8">
    <property type="entry name" value="DNA-BINDING PROTEIN SMUBP-2"/>
    <property type="match status" value="1"/>
</dbReference>
<feature type="region of interest" description="Disordered" evidence="6">
    <location>
        <begin position="444"/>
        <end position="488"/>
    </location>
</feature>
<keyword evidence="5" id="KW-0067">ATP-binding</keyword>
<reference evidence="9 10" key="1">
    <citation type="submission" date="2020-04" db="EMBL/GenBank/DDBJ databases">
        <title>Molecular characterization of pseudomonads from Agaricus bisporus reveal novel blotch 2 pathogens in Western Europe.</title>
        <authorList>
            <person name="Taparia T."/>
            <person name="Krijger M."/>
            <person name="Haynes E."/>
            <person name="Elpinstone J.G."/>
            <person name="Noble R."/>
            <person name="Van Der Wolf J."/>
        </authorList>
    </citation>
    <scope>NUCLEOTIDE SEQUENCE [LARGE SCALE GENOMIC DNA]</scope>
    <source>
        <strain evidence="9 10">H7001</strain>
    </source>
</reference>
<dbReference type="Proteomes" id="UP000539985">
    <property type="component" value="Unassembled WGS sequence"/>
</dbReference>
<dbReference type="CDD" id="cd18808">
    <property type="entry name" value="SF1_C_Upf1"/>
    <property type="match status" value="1"/>
</dbReference>
<evidence type="ECO:0000256" key="6">
    <source>
        <dbReference type="SAM" id="MobiDB-lite"/>
    </source>
</evidence>
<dbReference type="Pfam" id="PF13087">
    <property type="entry name" value="AAA_12"/>
    <property type="match status" value="1"/>
</dbReference>
<dbReference type="GO" id="GO:0005524">
    <property type="term" value="F:ATP binding"/>
    <property type="evidence" value="ECO:0007669"/>
    <property type="project" value="UniProtKB-KW"/>
</dbReference>
<keyword evidence="3" id="KW-0378">Hydrolase</keyword>